<sequence length="188" mass="22122">MIISEELSSSCSVTTIHQIESREELIYGAKLLESAERYDDVRRMMKKIIELFDSELSTEERNMLWIAYKNVIGSKRLALKITTSTCDQLTNKMEFHQLKLAQLYQQHIEHEINDICHELFHLLDHYLIPTATRNEDRASMIFFYKMKGDYHRYLSESKKGDEFSHHSQLALEAYKKATYYEVGGNNSQ</sequence>
<evidence type="ECO:0000259" key="2">
    <source>
        <dbReference type="SMART" id="SM00101"/>
    </source>
</evidence>
<evidence type="ECO:0000313" key="3">
    <source>
        <dbReference type="EMBL" id="KAG2389160.1"/>
    </source>
</evidence>
<dbReference type="EMBL" id="PYSW02000008">
    <property type="protein sequence ID" value="KAG2389160.1"/>
    <property type="molecule type" value="Genomic_DNA"/>
</dbReference>
<reference evidence="3 4" key="1">
    <citation type="journal article" date="2018" name="BMC Genomics">
        <title>The genome of Naegleria lovaniensis, the basis for a comparative approach to unravel pathogenicity factors of the human pathogenic amoeba N. fowleri.</title>
        <authorList>
            <person name="Liechti N."/>
            <person name="Schurch N."/>
            <person name="Bruggmann R."/>
            <person name="Wittwer M."/>
        </authorList>
    </citation>
    <scope>NUCLEOTIDE SEQUENCE [LARGE SCALE GENOMIC DNA]</scope>
    <source>
        <strain evidence="3 4">ATCC 30569</strain>
    </source>
</reference>
<dbReference type="RefSeq" id="XP_044553152.1">
    <property type="nucleotide sequence ID" value="XM_044690561.1"/>
</dbReference>
<proteinExistence type="inferred from homology"/>
<dbReference type="SMART" id="SM00101">
    <property type="entry name" value="14_3_3"/>
    <property type="match status" value="1"/>
</dbReference>
<protein>
    <recommendedName>
        <fullName evidence="2">14-3-3 domain-containing protein</fullName>
    </recommendedName>
</protein>
<keyword evidence="4" id="KW-1185">Reference proteome</keyword>
<dbReference type="Pfam" id="PF00244">
    <property type="entry name" value="14-3-3"/>
    <property type="match status" value="1"/>
</dbReference>
<dbReference type="PANTHER" id="PTHR18860">
    <property type="entry name" value="14-3-3 PROTEIN"/>
    <property type="match status" value="1"/>
</dbReference>
<dbReference type="SUPFAM" id="SSF48445">
    <property type="entry name" value="14-3-3 protein"/>
    <property type="match status" value="1"/>
</dbReference>
<evidence type="ECO:0000256" key="1">
    <source>
        <dbReference type="ARBA" id="ARBA00006141"/>
    </source>
</evidence>
<dbReference type="PRINTS" id="PR00305">
    <property type="entry name" value="1433ZETA"/>
</dbReference>
<dbReference type="AlphaFoldDB" id="A0AA88GY38"/>
<accession>A0AA88GY38</accession>
<dbReference type="InterPro" id="IPR036815">
    <property type="entry name" value="14-3-3_dom_sf"/>
</dbReference>
<dbReference type="InterPro" id="IPR000308">
    <property type="entry name" value="14-3-3"/>
</dbReference>
<evidence type="ECO:0000313" key="4">
    <source>
        <dbReference type="Proteomes" id="UP000816034"/>
    </source>
</evidence>
<dbReference type="GeneID" id="68107013"/>
<organism evidence="3 4">
    <name type="scientific">Naegleria lovaniensis</name>
    <name type="common">Amoeba</name>
    <dbReference type="NCBI Taxonomy" id="51637"/>
    <lineage>
        <taxon>Eukaryota</taxon>
        <taxon>Discoba</taxon>
        <taxon>Heterolobosea</taxon>
        <taxon>Tetramitia</taxon>
        <taxon>Eutetramitia</taxon>
        <taxon>Vahlkampfiidae</taxon>
        <taxon>Naegleria</taxon>
    </lineage>
</organism>
<dbReference type="Proteomes" id="UP000816034">
    <property type="component" value="Unassembled WGS sequence"/>
</dbReference>
<comment type="similarity">
    <text evidence="1">Belongs to the 14-3-3 family.</text>
</comment>
<name>A0AA88GY38_NAELO</name>
<dbReference type="InterPro" id="IPR023410">
    <property type="entry name" value="14-3-3_domain"/>
</dbReference>
<feature type="domain" description="14-3-3" evidence="2">
    <location>
        <begin position="22"/>
        <end position="188"/>
    </location>
</feature>
<gene>
    <name evidence="3" type="ORF">C9374_014560</name>
</gene>
<dbReference type="CDD" id="cd08774">
    <property type="entry name" value="14-3-3"/>
    <property type="match status" value="1"/>
</dbReference>
<dbReference type="Gene3D" id="1.20.190.20">
    <property type="entry name" value="14-3-3 domain"/>
    <property type="match status" value="1"/>
</dbReference>
<comment type="caution">
    <text evidence="3">The sequence shown here is derived from an EMBL/GenBank/DDBJ whole genome shotgun (WGS) entry which is preliminary data.</text>
</comment>